<gene>
    <name evidence="1" type="ORF">ARN_21180</name>
</gene>
<dbReference type="EMBL" id="FN545218">
    <property type="protein sequence ID" value="CBA74079.1"/>
    <property type="molecule type" value="Genomic_DNA"/>
</dbReference>
<reference evidence="1" key="1">
    <citation type="journal article" date="2010" name="Insect Mol. Biol.">
        <title>The draft genome sequence of Arsenophonus nasoniae, son-killer bacterium of Nasonia vitripennis, reveals genes associated with virulence and symbiosis.</title>
        <authorList>
            <person name="Wilkes T."/>
            <person name="Darby A.C."/>
            <person name="Choi J."/>
            <person name="Colborne J.K."/>
            <person name="Werren J.H."/>
            <person name="Hurst G.D.D."/>
        </authorList>
    </citation>
    <scope>NUCLEOTIDE SEQUENCE</scope>
</reference>
<accession>D2U0T0</accession>
<organism evidence="1">
    <name type="scientific">Arsenophonus nasoniae</name>
    <name type="common">son-killer infecting Nasonia vitripennis</name>
    <dbReference type="NCBI Taxonomy" id="638"/>
    <lineage>
        <taxon>Bacteria</taxon>
        <taxon>Pseudomonadati</taxon>
        <taxon>Pseudomonadota</taxon>
        <taxon>Gammaproteobacteria</taxon>
        <taxon>Enterobacterales</taxon>
        <taxon>Morganellaceae</taxon>
        <taxon>Arsenophonus</taxon>
    </lineage>
</organism>
<protein>
    <submittedName>
        <fullName evidence="1">Uncharacterized protein</fullName>
    </submittedName>
</protein>
<name>D2U0T0_9GAMM</name>
<proteinExistence type="predicted"/>
<dbReference type="AlphaFoldDB" id="D2U0T0"/>
<sequence>MGLFFTTRVLSMKNKINIIEVTDEVMMIPYSYVLCRHLTDNRLVRGESVIGTYQKELITAPETNLPFATEYIEYAWIETEDGMIVDPCENVRLNMADINLTKKEKNHNYFGAVNPTAINRKQLPKHCTANEVFTLKQGAESEAVRRILDYEKNVTGLTMTEAAYIANLHHSDYLGYERIILKLLVNRHLEKIINKDNLQNLF</sequence>
<evidence type="ECO:0000313" key="1">
    <source>
        <dbReference type="EMBL" id="CBA74079.1"/>
    </source>
</evidence>